<dbReference type="EMBL" id="FOQD01000031">
    <property type="protein sequence ID" value="SFJ70708.1"/>
    <property type="molecule type" value="Genomic_DNA"/>
</dbReference>
<keyword evidence="2" id="KW-0812">Transmembrane</keyword>
<feature type="domain" description="Potassium channel" evidence="3">
    <location>
        <begin position="270"/>
        <end position="321"/>
    </location>
</feature>
<dbReference type="InterPro" id="IPR013099">
    <property type="entry name" value="K_chnl_dom"/>
</dbReference>
<gene>
    <name evidence="4" type="ORF">SAMN05421753_1314</name>
</gene>
<evidence type="ECO:0000259" key="3">
    <source>
        <dbReference type="Pfam" id="PF07885"/>
    </source>
</evidence>
<feature type="transmembrane region" description="Helical" evidence="2">
    <location>
        <begin position="301"/>
        <end position="322"/>
    </location>
</feature>
<evidence type="ECO:0000256" key="1">
    <source>
        <dbReference type="SAM" id="MobiDB-lite"/>
    </source>
</evidence>
<feature type="transmembrane region" description="Helical" evidence="2">
    <location>
        <begin position="25"/>
        <end position="43"/>
    </location>
</feature>
<protein>
    <submittedName>
        <fullName evidence="4">Ion channel</fullName>
    </submittedName>
</protein>
<reference evidence="5" key="1">
    <citation type="submission" date="2016-10" db="EMBL/GenBank/DDBJ databases">
        <authorList>
            <person name="Varghese N."/>
            <person name="Submissions S."/>
        </authorList>
    </citation>
    <scope>NUCLEOTIDE SEQUENCE [LARGE SCALE GENOMIC DNA]</scope>
    <source>
        <strain evidence="5">DSM 26348</strain>
    </source>
</reference>
<accession>A0A1I3THQ2</accession>
<evidence type="ECO:0000313" key="4">
    <source>
        <dbReference type="EMBL" id="SFJ70708.1"/>
    </source>
</evidence>
<dbReference type="SUPFAM" id="SSF81324">
    <property type="entry name" value="Voltage-gated potassium channels"/>
    <property type="match status" value="1"/>
</dbReference>
<feature type="transmembrane region" description="Helical" evidence="2">
    <location>
        <begin position="132"/>
        <end position="152"/>
    </location>
</feature>
<dbReference type="Gene3D" id="1.10.287.70">
    <property type="match status" value="1"/>
</dbReference>
<organism evidence="4 5">
    <name type="scientific">Planctomicrobium piriforme</name>
    <dbReference type="NCBI Taxonomy" id="1576369"/>
    <lineage>
        <taxon>Bacteria</taxon>
        <taxon>Pseudomonadati</taxon>
        <taxon>Planctomycetota</taxon>
        <taxon>Planctomycetia</taxon>
        <taxon>Planctomycetales</taxon>
        <taxon>Planctomycetaceae</taxon>
        <taxon>Planctomicrobium</taxon>
    </lineage>
</organism>
<keyword evidence="2" id="KW-1133">Transmembrane helix</keyword>
<proteinExistence type="predicted"/>
<dbReference type="STRING" id="1576369.SAMN05421753_1314"/>
<name>A0A1I3THQ2_9PLAN</name>
<feature type="transmembrane region" description="Helical" evidence="2">
    <location>
        <begin position="167"/>
        <end position="189"/>
    </location>
</feature>
<evidence type="ECO:0000256" key="2">
    <source>
        <dbReference type="SAM" id="Phobius"/>
    </source>
</evidence>
<feature type="transmembrane region" description="Helical" evidence="2">
    <location>
        <begin position="272"/>
        <end position="289"/>
    </location>
</feature>
<sequence length="354" mass="39109">MFDLILPFLAWTIFAAVFVARNETVATGAEIFLLVAIALKMLATAAGNNWIWRFGCDAVGDLKKAEATLPENAKRSVRAKIVYDYIDRHRGWWTPFGLLEWKWRAIIDRGLESHSCCTYSFCGVALSVLRLLLFRFEALMVAVAAVLVMAPYSADGEFRKVTSPPEWLAMGIIVPLIPLVILMGMEILIGNAIMGRGYSHYFHLQLLKPAAKTSSHEFLNELFYFTRLLFFSVIGLSAACFAYYACRGSFSEIIGGPPTGLGSSEYLQRVKLFMQFFSFVLVTFSTVGYGDIYPTGAGSRLLVGTIHLLSMAYLLFLLQVLLSGRSVQCKCHSGNAERNSSHAGSGGDSPLCQL</sequence>
<evidence type="ECO:0000313" key="5">
    <source>
        <dbReference type="Proteomes" id="UP000199518"/>
    </source>
</evidence>
<keyword evidence="5" id="KW-1185">Reference proteome</keyword>
<feature type="region of interest" description="Disordered" evidence="1">
    <location>
        <begin position="335"/>
        <end position="354"/>
    </location>
</feature>
<dbReference type="RefSeq" id="WP_175517772.1">
    <property type="nucleotide sequence ID" value="NZ_FOQD01000031.1"/>
</dbReference>
<feature type="transmembrane region" description="Helical" evidence="2">
    <location>
        <begin position="222"/>
        <end position="245"/>
    </location>
</feature>
<dbReference type="Pfam" id="PF07885">
    <property type="entry name" value="Ion_trans_2"/>
    <property type="match status" value="1"/>
</dbReference>
<dbReference type="Proteomes" id="UP000199518">
    <property type="component" value="Unassembled WGS sequence"/>
</dbReference>
<dbReference type="AlphaFoldDB" id="A0A1I3THQ2"/>
<keyword evidence="2" id="KW-0472">Membrane</keyword>